<reference evidence="1" key="1">
    <citation type="submission" date="2010-04" db="EMBL/GenBank/DDBJ databases">
        <title>Complete sequence of Methanocaldococcus infernus ME.</title>
        <authorList>
            <consortium name="US DOE Joint Genome Institute"/>
            <person name="Lucas S."/>
            <person name="Copeland A."/>
            <person name="Lapidus A."/>
            <person name="Cheng J.-F."/>
            <person name="Bruce D."/>
            <person name="Goodwin L."/>
            <person name="Pitluck S."/>
            <person name="Munk A.C."/>
            <person name="Detter J.C."/>
            <person name="Han C."/>
            <person name="Tapia R."/>
            <person name="Land M."/>
            <person name="Hauser L."/>
            <person name="Kyrpides N."/>
            <person name="Mikhailova N."/>
            <person name="Sieprawska-Lupa M."/>
            <person name="Whitman W.B."/>
            <person name="Woyke T."/>
        </authorList>
    </citation>
    <scope>NUCLEOTIDE SEQUENCE [LARGE SCALE GENOMIC DNA]</scope>
    <source>
        <strain evidence="1">ME</strain>
    </source>
</reference>
<evidence type="ECO:0000313" key="1">
    <source>
        <dbReference type="EMBL" id="ADG13223.1"/>
    </source>
</evidence>
<dbReference type="HOGENOM" id="CLU_2875079_0_0_2"/>
<proteinExistence type="predicted"/>
<dbReference type="STRING" id="573063.Metin_0553"/>
<protein>
    <submittedName>
        <fullName evidence="1">Uncharacterized protein</fullName>
    </submittedName>
</protein>
<gene>
    <name evidence="1" type="ordered locus">Metin_0553</name>
</gene>
<dbReference type="AlphaFoldDB" id="D5VRM0"/>
<dbReference type="KEGG" id="mif:Metin_0553"/>
<name>D5VRM0_METIM</name>
<sequence>MIPNIKKIIDNILYIYENLSSDALKYILIKRILIKCPKDTFQYLPEEVKSFLTEMDKIVKKNK</sequence>
<dbReference type="RefSeq" id="WP_013099969.1">
    <property type="nucleotide sequence ID" value="NC_014122.1"/>
</dbReference>
<dbReference type="EMBL" id="CP002009">
    <property type="protein sequence ID" value="ADG13223.1"/>
    <property type="molecule type" value="Genomic_DNA"/>
</dbReference>
<dbReference type="Proteomes" id="UP000002061">
    <property type="component" value="Chromosome"/>
</dbReference>
<organism evidence="1 2">
    <name type="scientific">Methanocaldococcus infernus (strain DSM 11812 / JCM 15783 / ME)</name>
    <dbReference type="NCBI Taxonomy" id="573063"/>
    <lineage>
        <taxon>Archaea</taxon>
        <taxon>Methanobacteriati</taxon>
        <taxon>Methanobacteriota</taxon>
        <taxon>Methanomada group</taxon>
        <taxon>Methanococci</taxon>
        <taxon>Methanococcales</taxon>
        <taxon>Methanocaldococcaceae</taxon>
        <taxon>Methanocaldococcus</taxon>
    </lineage>
</organism>
<dbReference type="GeneID" id="9131559"/>
<evidence type="ECO:0000313" key="2">
    <source>
        <dbReference type="Proteomes" id="UP000002061"/>
    </source>
</evidence>
<keyword evidence="2" id="KW-1185">Reference proteome</keyword>
<accession>D5VRM0</accession>